<keyword evidence="1" id="KW-1133">Transmembrane helix</keyword>
<proteinExistence type="predicted"/>
<evidence type="ECO:0000256" key="1">
    <source>
        <dbReference type="SAM" id="Phobius"/>
    </source>
</evidence>
<dbReference type="Proteomes" id="UP000065533">
    <property type="component" value="Chromosome"/>
</dbReference>
<reference evidence="2" key="1">
    <citation type="submission" date="2016-01" db="EMBL/GenBank/DDBJ databases">
        <title>Complete genome of Planococcus kocurri type strain.</title>
        <authorList>
            <person name="See-Too W.S."/>
        </authorList>
    </citation>
    <scope>NUCLEOTIDE SEQUENCE [LARGE SCALE GENOMIC DNA]</scope>
    <source>
        <strain evidence="2">ATCC 43650</strain>
    </source>
</reference>
<keyword evidence="3" id="KW-1185">Reference proteome</keyword>
<dbReference type="EMBL" id="CP013661">
    <property type="protein sequence ID" value="ALS78440.1"/>
    <property type="molecule type" value="Genomic_DNA"/>
</dbReference>
<evidence type="ECO:0008006" key="4">
    <source>
        <dbReference type="Google" id="ProtNLM"/>
    </source>
</evidence>
<feature type="transmembrane region" description="Helical" evidence="1">
    <location>
        <begin position="7"/>
        <end position="26"/>
    </location>
</feature>
<feature type="transmembrane region" description="Helical" evidence="1">
    <location>
        <begin position="92"/>
        <end position="110"/>
    </location>
</feature>
<keyword evidence="1" id="KW-0812">Transmembrane</keyword>
<accession>A0ABN4JXC0</accession>
<sequence length="230" mass="25343">MKKMLKTSGQLIIGALVGFFGMLVLLEDDFRIDLSGYAFIGNIALLAIAALLTLLTIYFYFSVLSLTNQEFTGDDEDAAEGRMYRRYSDASLCSNVAMLISLAALSVTAITGQAFWMLVTGIALTFVSAALSFILSSLVQKMYPERELPSINDTDYAKKLLEVSDDGEKHVMLGGLYKTHYTMNSLLVGAVILLLLYSIASDSSQLFSIFTIVIILTVTNIQYLIHVRNK</sequence>
<feature type="transmembrane region" description="Helical" evidence="1">
    <location>
        <begin position="116"/>
        <end position="139"/>
    </location>
</feature>
<protein>
    <recommendedName>
        <fullName evidence="4">DUF3169 domain-containing protein</fullName>
    </recommendedName>
</protein>
<feature type="transmembrane region" description="Helical" evidence="1">
    <location>
        <begin position="181"/>
        <end position="200"/>
    </location>
</feature>
<keyword evidence="1" id="KW-0472">Membrane</keyword>
<organism evidence="2 3">
    <name type="scientific">Planococcus kocurii</name>
    <dbReference type="NCBI Taxonomy" id="1374"/>
    <lineage>
        <taxon>Bacteria</taxon>
        <taxon>Bacillati</taxon>
        <taxon>Bacillota</taxon>
        <taxon>Bacilli</taxon>
        <taxon>Bacillales</taxon>
        <taxon>Caryophanaceae</taxon>
        <taxon>Planococcus</taxon>
    </lineage>
</organism>
<feature type="transmembrane region" description="Helical" evidence="1">
    <location>
        <begin position="38"/>
        <end position="61"/>
    </location>
</feature>
<dbReference type="InterPro" id="IPR021509">
    <property type="entry name" value="DUF3169"/>
</dbReference>
<dbReference type="Pfam" id="PF11368">
    <property type="entry name" value="DUF3169"/>
    <property type="match status" value="1"/>
</dbReference>
<evidence type="ECO:0000313" key="2">
    <source>
        <dbReference type="EMBL" id="ALS78440.1"/>
    </source>
</evidence>
<gene>
    <name evidence="2" type="ORF">AUO94_07080</name>
</gene>
<feature type="transmembrane region" description="Helical" evidence="1">
    <location>
        <begin position="206"/>
        <end position="225"/>
    </location>
</feature>
<evidence type="ECO:0000313" key="3">
    <source>
        <dbReference type="Proteomes" id="UP000065533"/>
    </source>
</evidence>
<name>A0ABN4JXC0_9BACL</name>
<dbReference type="RefSeq" id="WP_058385099.1">
    <property type="nucleotide sequence ID" value="NZ_CP013661.2"/>
</dbReference>